<proteinExistence type="predicted"/>
<sequence>MFNSRTRTPAFPTQRRSRKVPILRPKASWALPCAAAAIHCSRTYRCPDMESGQLNHVLGKAPRKSSKVVTGGLLRDSHGGSVRKVDRGKCFRSTRGHSGKGRSLQSLCGWQAQQDIPVPVVTLLKEGRAWRQFGSCVNIVRVVLINTRATS</sequence>
<reference evidence="1 2" key="1">
    <citation type="journal article" date="2018" name="Mol. Ecol.">
        <title>The obligate alkalophilic soda-lake fungus Sodiomyces alkalinus has shifted to a protein diet.</title>
        <authorList>
            <person name="Grum-Grzhimaylo A.A."/>
            <person name="Falkoski D.L."/>
            <person name="van den Heuvel J."/>
            <person name="Valero-Jimenez C.A."/>
            <person name="Min B."/>
            <person name="Choi I.G."/>
            <person name="Lipzen A."/>
            <person name="Daum C.G."/>
            <person name="Aanen D.K."/>
            <person name="Tsang A."/>
            <person name="Henrissat B."/>
            <person name="Bilanenko E.N."/>
            <person name="de Vries R.P."/>
            <person name="van Kan J.A.L."/>
            <person name="Grigoriev I.V."/>
            <person name="Debets A.J.M."/>
        </authorList>
    </citation>
    <scope>NUCLEOTIDE SEQUENCE [LARGE SCALE GENOMIC DNA]</scope>
    <source>
        <strain evidence="1 2">F11</strain>
    </source>
</reference>
<name>A0A3N2Q511_SODAK</name>
<dbReference type="Proteomes" id="UP000272025">
    <property type="component" value="Unassembled WGS sequence"/>
</dbReference>
<evidence type="ECO:0000313" key="1">
    <source>
        <dbReference type="EMBL" id="ROT41864.1"/>
    </source>
</evidence>
<evidence type="ECO:0000313" key="2">
    <source>
        <dbReference type="Proteomes" id="UP000272025"/>
    </source>
</evidence>
<accession>A0A3N2Q511</accession>
<dbReference type="GeneID" id="39575657"/>
<organism evidence="1 2">
    <name type="scientific">Sodiomyces alkalinus (strain CBS 110278 / VKM F-3762 / F11)</name>
    <name type="common">Alkaliphilic filamentous fungus</name>
    <dbReference type="NCBI Taxonomy" id="1314773"/>
    <lineage>
        <taxon>Eukaryota</taxon>
        <taxon>Fungi</taxon>
        <taxon>Dikarya</taxon>
        <taxon>Ascomycota</taxon>
        <taxon>Pezizomycotina</taxon>
        <taxon>Sordariomycetes</taxon>
        <taxon>Hypocreomycetidae</taxon>
        <taxon>Glomerellales</taxon>
        <taxon>Plectosphaerellaceae</taxon>
        <taxon>Sodiomyces</taxon>
    </lineage>
</organism>
<keyword evidence="2" id="KW-1185">Reference proteome</keyword>
<dbReference type="AlphaFoldDB" id="A0A3N2Q511"/>
<gene>
    <name evidence="1" type="ORF">SODALDRAFT_1976</name>
</gene>
<dbReference type="EMBL" id="ML119051">
    <property type="protein sequence ID" value="ROT41864.1"/>
    <property type="molecule type" value="Genomic_DNA"/>
</dbReference>
<dbReference type="RefSeq" id="XP_028469670.1">
    <property type="nucleotide sequence ID" value="XM_028607179.1"/>
</dbReference>
<protein>
    <submittedName>
        <fullName evidence="1">Uncharacterized protein</fullName>
    </submittedName>
</protein>